<dbReference type="CDD" id="cd00077">
    <property type="entry name" value="HDc"/>
    <property type="match status" value="2"/>
</dbReference>
<gene>
    <name evidence="2" type="ORF">2008</name>
</gene>
<feature type="domain" description="HD-GYP" evidence="1">
    <location>
        <begin position="212"/>
        <end position="408"/>
    </location>
</feature>
<sequence>MMIHGPRVSLLDMVASFSEALDLISPVVANHHKQVAYIAFSIAQELNLPTQETMEIALAAGLHDIGALSLQERLDTLKFEDHHVQKHAEIGYLFLREFAPLANVAMLIRYHHKPWNKGSGLLDRGVAVPYGSHIIHLADRIAVLIKKDIDILSQSADIVKTIRSYSGTMFNPEQVEAFIHLANYEYFWLDIVSPSLNVVITRRLENQSMEMDVKEMDMIAQFFARMIDLRSPLNAHHSRGVAITAEYIAKQAGFSQLECQMMRIAGYLHDLGKLAIPPSILEKPGSLTKVEYDIIKSHAYYTYRILGNIRQADIINVWAALHHERLDGSGYPFHMKERALPLGSQIMAVADILTAICEVRPYRQGMDRESALKVMDGHVKDKKINGDLVGILHKNFDEIDNLRSRVQSKNGLVNERIEDMLAATKDRV</sequence>
<evidence type="ECO:0000313" key="3">
    <source>
        <dbReference type="Proteomes" id="UP000045545"/>
    </source>
</evidence>
<dbReference type="STRING" id="690567.2008"/>
<dbReference type="SUPFAM" id="SSF109604">
    <property type="entry name" value="HD-domain/PDEase-like"/>
    <property type="match status" value="2"/>
</dbReference>
<dbReference type="RefSeq" id="WP_052729718.1">
    <property type="nucleotide sequence ID" value="NZ_CGIH01000032.1"/>
</dbReference>
<dbReference type="PANTHER" id="PTHR43155">
    <property type="entry name" value="CYCLIC DI-GMP PHOSPHODIESTERASE PA4108-RELATED"/>
    <property type="match status" value="1"/>
</dbReference>
<dbReference type="PANTHER" id="PTHR43155:SF1">
    <property type="entry name" value="3'3'-CGAMP-SPECIFIC PHOSPHODIESTERASE 1"/>
    <property type="match status" value="1"/>
</dbReference>
<dbReference type="AlphaFoldDB" id="A0A0E4C939"/>
<accession>A0A0E4C939</accession>
<reference evidence="2 3" key="1">
    <citation type="submission" date="2015-03" db="EMBL/GenBank/DDBJ databases">
        <authorList>
            <person name="Murphy D."/>
        </authorList>
    </citation>
    <scope>NUCLEOTIDE SEQUENCE [LARGE SCALE GENOMIC DNA]</scope>
    <source>
        <strain evidence="2 3">OL-4</strain>
    </source>
</reference>
<dbReference type="OrthoDB" id="9804747at2"/>
<dbReference type="PROSITE" id="PS51832">
    <property type="entry name" value="HD_GYP"/>
    <property type="match status" value="1"/>
</dbReference>
<dbReference type="Proteomes" id="UP000045545">
    <property type="component" value="Unassembled WGS sequence"/>
</dbReference>
<dbReference type="Pfam" id="PF13487">
    <property type="entry name" value="HD_5"/>
    <property type="match status" value="1"/>
</dbReference>
<keyword evidence="3" id="KW-1185">Reference proteome</keyword>
<dbReference type="Gene3D" id="1.10.3210.10">
    <property type="entry name" value="Hypothetical protein af1432"/>
    <property type="match status" value="2"/>
</dbReference>
<dbReference type="EMBL" id="CGIH01000032">
    <property type="protein sequence ID" value="CFX84627.1"/>
    <property type="molecule type" value="Genomic_DNA"/>
</dbReference>
<dbReference type="InterPro" id="IPR037522">
    <property type="entry name" value="HD_GYP_dom"/>
</dbReference>
<evidence type="ECO:0000313" key="2">
    <source>
        <dbReference type="EMBL" id="CFX84627.1"/>
    </source>
</evidence>
<dbReference type="SMART" id="SM00471">
    <property type="entry name" value="HDc"/>
    <property type="match status" value="2"/>
</dbReference>
<evidence type="ECO:0000259" key="1">
    <source>
        <dbReference type="PROSITE" id="PS51832"/>
    </source>
</evidence>
<dbReference type="InterPro" id="IPR006674">
    <property type="entry name" value="HD_domain"/>
</dbReference>
<dbReference type="Pfam" id="PF01966">
    <property type="entry name" value="HD"/>
    <property type="match status" value="1"/>
</dbReference>
<organism evidence="2 3">
    <name type="scientific">Syntrophomonas zehnderi OL-4</name>
    <dbReference type="NCBI Taxonomy" id="690567"/>
    <lineage>
        <taxon>Bacteria</taxon>
        <taxon>Bacillati</taxon>
        <taxon>Bacillota</taxon>
        <taxon>Clostridia</taxon>
        <taxon>Eubacteriales</taxon>
        <taxon>Syntrophomonadaceae</taxon>
        <taxon>Syntrophomonas</taxon>
    </lineage>
</organism>
<dbReference type="InterPro" id="IPR003607">
    <property type="entry name" value="HD/PDEase_dom"/>
</dbReference>
<protein>
    <submittedName>
        <fullName evidence="2">HD domain</fullName>
    </submittedName>
</protein>
<proteinExistence type="predicted"/>
<name>A0A0E4C939_9FIRM</name>